<evidence type="ECO:0000313" key="3">
    <source>
        <dbReference type="EMBL" id="KOB73501.1"/>
    </source>
</evidence>
<sequence>MASMDKEPVPVEGEKTDLYGTLDKLELYNCGKCSKTFRKQKQCEAHMREAHPSTTKSR</sequence>
<keyword evidence="1" id="KW-0862">Zinc</keyword>
<accession>A0A0L7LE66</accession>
<dbReference type="InterPro" id="IPR013087">
    <property type="entry name" value="Znf_C2H2_type"/>
</dbReference>
<dbReference type="PROSITE" id="PS50157">
    <property type="entry name" value="ZINC_FINGER_C2H2_2"/>
    <property type="match status" value="1"/>
</dbReference>
<dbReference type="AlphaFoldDB" id="A0A0L7LE66"/>
<keyword evidence="1" id="KW-0479">Metal-binding</keyword>
<dbReference type="Gene3D" id="3.30.160.60">
    <property type="entry name" value="Classic Zinc Finger"/>
    <property type="match status" value="1"/>
</dbReference>
<name>A0A0L7LE66_OPEBR</name>
<dbReference type="EMBL" id="JTDY01001569">
    <property type="protein sequence ID" value="KOB73501.1"/>
    <property type="molecule type" value="Genomic_DNA"/>
</dbReference>
<evidence type="ECO:0000313" key="4">
    <source>
        <dbReference type="Proteomes" id="UP000037510"/>
    </source>
</evidence>
<dbReference type="GO" id="GO:0008270">
    <property type="term" value="F:zinc ion binding"/>
    <property type="evidence" value="ECO:0007669"/>
    <property type="project" value="UniProtKB-KW"/>
</dbReference>
<dbReference type="SUPFAM" id="SSF57667">
    <property type="entry name" value="beta-beta-alpha zinc fingers"/>
    <property type="match status" value="1"/>
</dbReference>
<protein>
    <submittedName>
        <fullName evidence="3">Zinc finger protein</fullName>
    </submittedName>
</protein>
<gene>
    <name evidence="3" type="ORF">OBRU01_04292</name>
</gene>
<feature type="domain" description="C2H2-type" evidence="2">
    <location>
        <begin position="28"/>
        <end position="56"/>
    </location>
</feature>
<evidence type="ECO:0000256" key="1">
    <source>
        <dbReference type="PROSITE-ProRule" id="PRU00042"/>
    </source>
</evidence>
<evidence type="ECO:0000259" key="2">
    <source>
        <dbReference type="PROSITE" id="PS50157"/>
    </source>
</evidence>
<keyword evidence="4" id="KW-1185">Reference proteome</keyword>
<dbReference type="InterPro" id="IPR036236">
    <property type="entry name" value="Znf_C2H2_sf"/>
</dbReference>
<reference evidence="3 4" key="1">
    <citation type="journal article" date="2015" name="Genome Biol. Evol.">
        <title>The genome of winter moth (Operophtera brumata) provides a genomic perspective on sexual dimorphism and phenology.</title>
        <authorList>
            <person name="Derks M.F."/>
            <person name="Smit S."/>
            <person name="Salis L."/>
            <person name="Schijlen E."/>
            <person name="Bossers A."/>
            <person name="Mateman C."/>
            <person name="Pijl A.S."/>
            <person name="de Ridder D."/>
            <person name="Groenen M.A."/>
            <person name="Visser M.E."/>
            <person name="Megens H.J."/>
        </authorList>
    </citation>
    <scope>NUCLEOTIDE SEQUENCE [LARGE SCALE GENOMIC DNA]</scope>
    <source>
        <strain evidence="3">WM2013NL</strain>
        <tissue evidence="3">Head and thorax</tissue>
    </source>
</reference>
<organism evidence="3 4">
    <name type="scientific">Operophtera brumata</name>
    <name type="common">Winter moth</name>
    <name type="synonym">Phalaena brumata</name>
    <dbReference type="NCBI Taxonomy" id="104452"/>
    <lineage>
        <taxon>Eukaryota</taxon>
        <taxon>Metazoa</taxon>
        <taxon>Ecdysozoa</taxon>
        <taxon>Arthropoda</taxon>
        <taxon>Hexapoda</taxon>
        <taxon>Insecta</taxon>
        <taxon>Pterygota</taxon>
        <taxon>Neoptera</taxon>
        <taxon>Endopterygota</taxon>
        <taxon>Lepidoptera</taxon>
        <taxon>Glossata</taxon>
        <taxon>Ditrysia</taxon>
        <taxon>Geometroidea</taxon>
        <taxon>Geometridae</taxon>
        <taxon>Larentiinae</taxon>
        <taxon>Operophtera</taxon>
    </lineage>
</organism>
<comment type="caution">
    <text evidence="3">The sequence shown here is derived from an EMBL/GenBank/DDBJ whole genome shotgun (WGS) entry which is preliminary data.</text>
</comment>
<keyword evidence="1" id="KW-0863">Zinc-finger</keyword>
<proteinExistence type="predicted"/>
<dbReference type="PROSITE" id="PS00028">
    <property type="entry name" value="ZINC_FINGER_C2H2_1"/>
    <property type="match status" value="1"/>
</dbReference>
<dbReference type="Proteomes" id="UP000037510">
    <property type="component" value="Unassembled WGS sequence"/>
</dbReference>